<dbReference type="Gene3D" id="1.20.120.1810">
    <property type="match status" value="1"/>
</dbReference>
<dbReference type="InterPro" id="IPR036388">
    <property type="entry name" value="WH-like_DNA-bd_sf"/>
</dbReference>
<evidence type="ECO:0000259" key="6">
    <source>
        <dbReference type="PROSITE" id="PS00715"/>
    </source>
</evidence>
<evidence type="ECO:0000313" key="8">
    <source>
        <dbReference type="Proteomes" id="UP001056383"/>
    </source>
</evidence>
<dbReference type="InterPro" id="IPR000943">
    <property type="entry name" value="RNA_pol_sigma70"/>
</dbReference>
<dbReference type="InterPro" id="IPR007624">
    <property type="entry name" value="RNA_pol_sigma70_r3"/>
</dbReference>
<dbReference type="Pfam" id="PF04539">
    <property type="entry name" value="Sigma70_r3"/>
    <property type="match status" value="1"/>
</dbReference>
<keyword evidence="3" id="KW-0238">DNA-binding</keyword>
<protein>
    <submittedName>
        <fullName evidence="7">RNA polymerase sigma factor SigF</fullName>
    </submittedName>
</protein>
<dbReference type="SUPFAM" id="SSF88946">
    <property type="entry name" value="Sigma2 domain of RNA polymerase sigma factors"/>
    <property type="match status" value="1"/>
</dbReference>
<dbReference type="NCBIfam" id="TIGR02980">
    <property type="entry name" value="SigBFG"/>
    <property type="match status" value="1"/>
</dbReference>
<evidence type="ECO:0000256" key="3">
    <source>
        <dbReference type="ARBA" id="ARBA00023125"/>
    </source>
</evidence>
<dbReference type="Pfam" id="PF04545">
    <property type="entry name" value="Sigma70_r4"/>
    <property type="match status" value="1"/>
</dbReference>
<gene>
    <name evidence="7" type="ORF">MW084_10900</name>
</gene>
<reference evidence="7" key="1">
    <citation type="submission" date="2022-04" db="EMBL/GenBank/DDBJ databases">
        <title>Systematic whole-genome sequencing reveals an unexpected diversity among actinomycetoma pathogens and provides insights into their antibacterial susceptibilities.</title>
        <authorList>
            <person name="Watson A.K."/>
            <person name="Kepplinger B."/>
            <person name="Bakhiet S.M."/>
            <person name="Mhmoud N.A."/>
            <person name="Chapman J."/>
            <person name="Allenby N."/>
            <person name="Mickiewicz K."/>
            <person name="Goodfellow M."/>
            <person name="Fahal A.H."/>
            <person name="Errington J."/>
        </authorList>
    </citation>
    <scope>NUCLEOTIDE SEQUENCE</scope>
    <source>
        <strain evidence="7">SD 504</strain>
    </source>
</reference>
<dbReference type="InterPro" id="IPR013325">
    <property type="entry name" value="RNA_pol_sigma_r2"/>
</dbReference>
<sequence length="293" mass="32431">MSARLDETRTQNAASATSPRGILPSGLPDLPSIPPYDEVGPLDARALSKTLFARLETLEEGTPEHAYVRGTLIELNLALVKFAASRFRTRSEPMEDIVQVGTIGLIKAIDRFELSREVEFPTFAMPTIIGEIKRFFRDTSWSVRVPRRLQELRLDLARAGDELAQELDRSPTVGELAERLGIDEDEVVEGMAASNAYTASSLDAQAEEDDSEGALVDRIGYEDHGLEGVEYIESLKPLIASLSPRDREILSLRFVGGLTQAQIGERLDISQMHVSRLLSRTLAKLRKGLTLEE</sequence>
<dbReference type="PROSITE" id="PS00715">
    <property type="entry name" value="SIGMA70_1"/>
    <property type="match status" value="1"/>
</dbReference>
<feature type="region of interest" description="Disordered" evidence="5">
    <location>
        <begin position="1"/>
        <end position="27"/>
    </location>
</feature>
<dbReference type="InterPro" id="IPR007630">
    <property type="entry name" value="RNA_pol_sigma70_r4"/>
</dbReference>
<dbReference type="InterPro" id="IPR014284">
    <property type="entry name" value="RNA_pol_sigma-70_dom"/>
</dbReference>
<evidence type="ECO:0000256" key="2">
    <source>
        <dbReference type="ARBA" id="ARBA00023082"/>
    </source>
</evidence>
<dbReference type="InterPro" id="IPR007627">
    <property type="entry name" value="RNA_pol_sigma70_r2"/>
</dbReference>
<evidence type="ECO:0000256" key="5">
    <source>
        <dbReference type="SAM" id="MobiDB-lite"/>
    </source>
</evidence>
<evidence type="ECO:0000256" key="1">
    <source>
        <dbReference type="ARBA" id="ARBA00023015"/>
    </source>
</evidence>
<keyword evidence="4" id="KW-0804">Transcription</keyword>
<keyword evidence="1" id="KW-0805">Transcription regulation</keyword>
<dbReference type="Pfam" id="PF04542">
    <property type="entry name" value="Sigma70_r2"/>
    <property type="match status" value="1"/>
</dbReference>
<keyword evidence="2" id="KW-0731">Sigma factor</keyword>
<dbReference type="CDD" id="cd06171">
    <property type="entry name" value="Sigma70_r4"/>
    <property type="match status" value="1"/>
</dbReference>
<dbReference type="InterPro" id="IPR013324">
    <property type="entry name" value="RNA_pol_sigma_r3/r4-like"/>
</dbReference>
<dbReference type="SUPFAM" id="SSF88659">
    <property type="entry name" value="Sigma3 and sigma4 domains of RNA polymerase sigma factors"/>
    <property type="match status" value="2"/>
</dbReference>
<accession>A0ABY4TFL8</accession>
<dbReference type="Gene3D" id="1.10.10.10">
    <property type="entry name" value="Winged helix-like DNA-binding domain superfamily/Winged helix DNA-binding domain"/>
    <property type="match status" value="2"/>
</dbReference>
<dbReference type="PANTHER" id="PTHR30385">
    <property type="entry name" value="SIGMA FACTOR F FLAGELLAR"/>
    <property type="match status" value="1"/>
</dbReference>
<feature type="domain" description="RNA polymerase sigma-70" evidence="6">
    <location>
        <begin position="96"/>
        <end position="109"/>
    </location>
</feature>
<proteinExistence type="predicted"/>
<organism evidence="7 8">
    <name type="scientific">Streptomyces sudanensis</name>
    <dbReference type="NCBI Taxonomy" id="436397"/>
    <lineage>
        <taxon>Bacteria</taxon>
        <taxon>Bacillati</taxon>
        <taxon>Actinomycetota</taxon>
        <taxon>Actinomycetes</taxon>
        <taxon>Kitasatosporales</taxon>
        <taxon>Streptomycetaceae</taxon>
        <taxon>Streptomyces</taxon>
    </lineage>
</organism>
<dbReference type="PRINTS" id="PR00046">
    <property type="entry name" value="SIGMA70FCT"/>
</dbReference>
<dbReference type="InterPro" id="IPR014322">
    <property type="entry name" value="RNA_pol_sigma-B/F/G"/>
</dbReference>
<evidence type="ECO:0000313" key="7">
    <source>
        <dbReference type="EMBL" id="URN16366.1"/>
    </source>
</evidence>
<keyword evidence="8" id="KW-1185">Reference proteome</keyword>
<dbReference type="NCBIfam" id="TIGR02937">
    <property type="entry name" value="sigma70-ECF"/>
    <property type="match status" value="1"/>
</dbReference>
<dbReference type="RefSeq" id="WP_010472602.1">
    <property type="nucleotide sequence ID" value="NZ_CP095474.1"/>
</dbReference>
<dbReference type="PANTHER" id="PTHR30385:SF4">
    <property type="entry name" value="RNA POLYMERASE SIGMA-E FACTOR"/>
    <property type="match status" value="1"/>
</dbReference>
<name>A0ABY4TFL8_9ACTN</name>
<evidence type="ECO:0000256" key="4">
    <source>
        <dbReference type="ARBA" id="ARBA00023163"/>
    </source>
</evidence>
<dbReference type="EMBL" id="CP095474">
    <property type="protein sequence ID" value="URN16366.1"/>
    <property type="molecule type" value="Genomic_DNA"/>
</dbReference>
<dbReference type="Proteomes" id="UP001056383">
    <property type="component" value="Chromosome"/>
</dbReference>